<dbReference type="InterPro" id="IPR036390">
    <property type="entry name" value="WH_DNA-bd_sf"/>
</dbReference>
<comment type="function">
    <text evidence="5">Transcriptional regulator of the ttuABCDE tartrate utilization operon.</text>
</comment>
<evidence type="ECO:0000256" key="1">
    <source>
        <dbReference type="ARBA" id="ARBA00009437"/>
    </source>
</evidence>
<keyword evidence="3" id="KW-0238">DNA-binding</keyword>
<evidence type="ECO:0000256" key="2">
    <source>
        <dbReference type="ARBA" id="ARBA00023015"/>
    </source>
</evidence>
<dbReference type="Pfam" id="PF00126">
    <property type="entry name" value="HTH_1"/>
    <property type="match status" value="1"/>
</dbReference>
<name>A0A2W4ETY6_9HYPH</name>
<evidence type="ECO:0000313" key="10">
    <source>
        <dbReference type="Proteomes" id="UP000248925"/>
    </source>
</evidence>
<accession>A0A2W4ETY6</accession>
<dbReference type="Gene3D" id="3.40.190.290">
    <property type="match status" value="1"/>
</dbReference>
<dbReference type="GO" id="GO:0003700">
    <property type="term" value="F:DNA-binding transcription factor activity"/>
    <property type="evidence" value="ECO:0007669"/>
    <property type="project" value="InterPro"/>
</dbReference>
<keyword evidence="4" id="KW-0804">Transcription</keyword>
<organism evidence="9 10">
    <name type="scientific">Rhizobium tubonense</name>
    <dbReference type="NCBI Taxonomy" id="484088"/>
    <lineage>
        <taxon>Bacteria</taxon>
        <taxon>Pseudomonadati</taxon>
        <taxon>Pseudomonadota</taxon>
        <taxon>Alphaproteobacteria</taxon>
        <taxon>Hyphomicrobiales</taxon>
        <taxon>Rhizobiaceae</taxon>
        <taxon>Rhizobium/Agrobacterium group</taxon>
        <taxon>Rhizobium</taxon>
    </lineage>
</organism>
<sequence length="306" mass="33613">MYKPEMRELVAFVEVARQLNFTRAAASLGVSAPTFSQTLRGLEEKIGVRLLMRTTRSVSLTDAGAEFLASLEPLLDNLGNVLDGLNKFRSETGGRLRILGSRTASTILVGPLIGRFLVAHPEIELELLVDDLHVDLVESRIDAGIQVGERIEKDMIAVRLVEPFDEVLMTSPDYLKDRPAPQSPDELTNHWCVRLRSSWDGTVRPWTLTNRDAKVETTTAAHFVANDLRVLASAVQGGGGIGLMPKVLVKDALAAGELVQVLEGWNSPVSGIYLFYPSRRQLPAALDAFIKFMRDNKPGPGWLSGK</sequence>
<evidence type="ECO:0000313" key="9">
    <source>
        <dbReference type="EMBL" id="PZM16706.1"/>
    </source>
</evidence>
<dbReference type="Proteomes" id="UP000248925">
    <property type="component" value="Unassembled WGS sequence"/>
</dbReference>
<keyword evidence="10" id="KW-1185">Reference proteome</keyword>
<comment type="similarity">
    <text evidence="1">Belongs to the LysR transcriptional regulatory family.</text>
</comment>
<dbReference type="GO" id="GO:0006351">
    <property type="term" value="P:DNA-templated transcription"/>
    <property type="evidence" value="ECO:0007669"/>
    <property type="project" value="TreeGrafter"/>
</dbReference>
<comment type="caution">
    <text evidence="9">The sequence shown here is derived from an EMBL/GenBank/DDBJ whole genome shotgun (WGS) entry which is preliminary data.</text>
</comment>
<keyword evidence="2" id="KW-0805">Transcription regulation</keyword>
<evidence type="ECO:0000256" key="3">
    <source>
        <dbReference type="ARBA" id="ARBA00023125"/>
    </source>
</evidence>
<dbReference type="PROSITE" id="PS50931">
    <property type="entry name" value="HTH_LYSR"/>
    <property type="match status" value="1"/>
</dbReference>
<dbReference type="SUPFAM" id="SSF46785">
    <property type="entry name" value="Winged helix' DNA-binding domain"/>
    <property type="match status" value="1"/>
</dbReference>
<dbReference type="Gene3D" id="1.10.10.10">
    <property type="entry name" value="Winged helix-like DNA-binding domain superfamily/Winged helix DNA-binding domain"/>
    <property type="match status" value="1"/>
</dbReference>
<proteinExistence type="inferred from homology"/>
<evidence type="ECO:0000256" key="5">
    <source>
        <dbReference type="ARBA" id="ARBA00054626"/>
    </source>
</evidence>
<evidence type="ECO:0000259" key="8">
    <source>
        <dbReference type="PROSITE" id="PS50931"/>
    </source>
</evidence>
<dbReference type="AlphaFoldDB" id="A0A2W4ETY6"/>
<dbReference type="InterPro" id="IPR036388">
    <property type="entry name" value="WH-like_DNA-bd_sf"/>
</dbReference>
<evidence type="ECO:0000256" key="6">
    <source>
        <dbReference type="ARBA" id="ARBA00067332"/>
    </source>
</evidence>
<feature type="domain" description="HTH lysR-type" evidence="8">
    <location>
        <begin position="4"/>
        <end position="61"/>
    </location>
</feature>
<dbReference type="InterPro" id="IPR005119">
    <property type="entry name" value="LysR_subst-bd"/>
</dbReference>
<reference evidence="9 10" key="1">
    <citation type="journal article" date="2018" name="Sci. Rep.">
        <title>Rhizobium tumorigenes sp. nov., a novel plant tumorigenic bacterium isolated from cane gall tumors on thornless blackberry.</title>
        <authorList>
            <person name="Kuzmanovi N."/>
            <person name="Smalla K."/>
            <person name="Gronow S."/>
            <person name="PuBawska J."/>
        </authorList>
    </citation>
    <scope>NUCLEOTIDE SEQUENCE [LARGE SCALE GENOMIC DNA]</scope>
    <source>
        <strain evidence="9 10">CCBAU 85046</strain>
    </source>
</reference>
<dbReference type="InterPro" id="IPR000847">
    <property type="entry name" value="LysR_HTH_N"/>
</dbReference>
<dbReference type="FunFam" id="1.10.10.10:FF:000001">
    <property type="entry name" value="LysR family transcriptional regulator"/>
    <property type="match status" value="1"/>
</dbReference>
<protein>
    <recommendedName>
        <fullName evidence="6">HTH-type transcriptional regulator TtuA</fullName>
    </recommendedName>
    <alternativeName>
        <fullName evidence="7">Tartrate utilization transcriptional regulator</fullName>
    </alternativeName>
</protein>
<evidence type="ECO:0000256" key="4">
    <source>
        <dbReference type="ARBA" id="ARBA00023163"/>
    </source>
</evidence>
<gene>
    <name evidence="9" type="ORF">CPY51_00120</name>
</gene>
<dbReference type="Pfam" id="PF03466">
    <property type="entry name" value="LysR_substrate"/>
    <property type="match status" value="1"/>
</dbReference>
<evidence type="ECO:0000256" key="7">
    <source>
        <dbReference type="ARBA" id="ARBA00083243"/>
    </source>
</evidence>
<dbReference type="SUPFAM" id="SSF53850">
    <property type="entry name" value="Periplasmic binding protein-like II"/>
    <property type="match status" value="1"/>
</dbReference>
<dbReference type="OrthoDB" id="9813056at2"/>
<dbReference type="PANTHER" id="PTHR30537:SF1">
    <property type="entry name" value="HTH-TYPE TRANSCRIPTIONAL REGULATOR PGRR"/>
    <property type="match status" value="1"/>
</dbReference>
<dbReference type="PANTHER" id="PTHR30537">
    <property type="entry name" value="HTH-TYPE TRANSCRIPTIONAL REGULATOR"/>
    <property type="match status" value="1"/>
</dbReference>
<dbReference type="EMBL" id="PCDP01000001">
    <property type="protein sequence ID" value="PZM16706.1"/>
    <property type="molecule type" value="Genomic_DNA"/>
</dbReference>
<dbReference type="PRINTS" id="PR00039">
    <property type="entry name" value="HTHLYSR"/>
</dbReference>
<dbReference type="GO" id="GO:0043565">
    <property type="term" value="F:sequence-specific DNA binding"/>
    <property type="evidence" value="ECO:0007669"/>
    <property type="project" value="TreeGrafter"/>
</dbReference>
<dbReference type="InterPro" id="IPR058163">
    <property type="entry name" value="LysR-type_TF_proteobact-type"/>
</dbReference>